<reference evidence="3" key="1">
    <citation type="submission" date="2014-09" db="EMBL/GenBank/DDBJ databases">
        <authorList>
            <person name="Magalhaes I.L.F."/>
            <person name="Oliveira U."/>
            <person name="Santos F.R."/>
            <person name="Vidigal T.H.D.A."/>
            <person name="Brescovit A.D."/>
            <person name="Santos A.J."/>
        </authorList>
    </citation>
    <scope>NUCLEOTIDE SEQUENCE</scope>
    <source>
        <tissue evidence="3">Shoot tissue taken approximately 20 cm above the soil surface</tissue>
    </source>
</reference>
<protein>
    <submittedName>
        <fullName evidence="3">Uncharacterized protein</fullName>
    </submittedName>
</protein>
<evidence type="ECO:0000256" key="2">
    <source>
        <dbReference type="SAM" id="SignalP"/>
    </source>
</evidence>
<sequence>MLPLLLLMMYFTILHNKRRSQLEPRWIFTPRQWRTAGLMRVTTRTPMGEGREVCGGRMPGSGSRGVQRRGRLSLLIL</sequence>
<dbReference type="EMBL" id="GBRH01180289">
    <property type="protein sequence ID" value="JAE17607.1"/>
    <property type="molecule type" value="Transcribed_RNA"/>
</dbReference>
<organism evidence="3">
    <name type="scientific">Arundo donax</name>
    <name type="common">Giant reed</name>
    <name type="synonym">Donax arundinaceus</name>
    <dbReference type="NCBI Taxonomy" id="35708"/>
    <lineage>
        <taxon>Eukaryota</taxon>
        <taxon>Viridiplantae</taxon>
        <taxon>Streptophyta</taxon>
        <taxon>Embryophyta</taxon>
        <taxon>Tracheophyta</taxon>
        <taxon>Spermatophyta</taxon>
        <taxon>Magnoliopsida</taxon>
        <taxon>Liliopsida</taxon>
        <taxon>Poales</taxon>
        <taxon>Poaceae</taxon>
        <taxon>PACMAD clade</taxon>
        <taxon>Arundinoideae</taxon>
        <taxon>Arundineae</taxon>
        <taxon>Arundo</taxon>
    </lineage>
</organism>
<keyword evidence="2" id="KW-0732">Signal</keyword>
<evidence type="ECO:0000313" key="3">
    <source>
        <dbReference type="EMBL" id="JAE17607.1"/>
    </source>
</evidence>
<dbReference type="AlphaFoldDB" id="A0A0A9FZE2"/>
<reference evidence="3" key="2">
    <citation type="journal article" date="2015" name="Data Brief">
        <title>Shoot transcriptome of the giant reed, Arundo donax.</title>
        <authorList>
            <person name="Barrero R.A."/>
            <person name="Guerrero F.D."/>
            <person name="Moolhuijzen P."/>
            <person name="Goolsby J.A."/>
            <person name="Tidwell J."/>
            <person name="Bellgard S.E."/>
            <person name="Bellgard M.I."/>
        </authorList>
    </citation>
    <scope>NUCLEOTIDE SEQUENCE</scope>
    <source>
        <tissue evidence="3">Shoot tissue taken approximately 20 cm above the soil surface</tissue>
    </source>
</reference>
<feature type="chain" id="PRO_5002064858" evidence="2">
    <location>
        <begin position="17"/>
        <end position="77"/>
    </location>
</feature>
<proteinExistence type="predicted"/>
<feature type="region of interest" description="Disordered" evidence="1">
    <location>
        <begin position="47"/>
        <end position="66"/>
    </location>
</feature>
<feature type="signal peptide" evidence="2">
    <location>
        <begin position="1"/>
        <end position="16"/>
    </location>
</feature>
<name>A0A0A9FZE2_ARUDO</name>
<evidence type="ECO:0000256" key="1">
    <source>
        <dbReference type="SAM" id="MobiDB-lite"/>
    </source>
</evidence>
<accession>A0A0A9FZE2</accession>